<dbReference type="Pfam" id="PF14691">
    <property type="entry name" value="Fer4_20"/>
    <property type="match status" value="1"/>
</dbReference>
<dbReference type="SUPFAM" id="SSF46548">
    <property type="entry name" value="alpha-helical ferredoxin"/>
    <property type="match status" value="2"/>
</dbReference>
<dbReference type="CDD" id="cd02980">
    <property type="entry name" value="TRX_Fd_family"/>
    <property type="match status" value="1"/>
</dbReference>
<keyword evidence="5" id="KW-0411">Iron-sulfur</keyword>
<protein>
    <submittedName>
        <fullName evidence="7">NADH dehydrogenase, subunit F</fullName>
    </submittedName>
</protein>
<evidence type="ECO:0000256" key="2">
    <source>
        <dbReference type="ARBA" id="ARBA00022485"/>
    </source>
</evidence>
<dbReference type="InterPro" id="IPR011538">
    <property type="entry name" value="Nuo51_FMN-bd"/>
</dbReference>
<dbReference type="Gene3D" id="6.10.250.1450">
    <property type="match status" value="1"/>
</dbReference>
<proteinExistence type="inferred from homology"/>
<dbReference type="Pfam" id="PF07992">
    <property type="entry name" value="Pyr_redox_2"/>
    <property type="match status" value="1"/>
</dbReference>
<dbReference type="InterPro" id="IPR001949">
    <property type="entry name" value="NADH-UbQ_OxRdtase_51kDa_CS"/>
</dbReference>
<evidence type="ECO:0000256" key="3">
    <source>
        <dbReference type="ARBA" id="ARBA00022723"/>
    </source>
</evidence>
<dbReference type="Gene3D" id="1.20.1440.230">
    <property type="entry name" value="NADH-ubiquinone oxidoreductase 51kDa subunit, iron-sulphur binding domain"/>
    <property type="match status" value="1"/>
</dbReference>
<evidence type="ECO:0000256" key="5">
    <source>
        <dbReference type="ARBA" id="ARBA00023014"/>
    </source>
</evidence>
<dbReference type="Pfam" id="PF01512">
    <property type="entry name" value="Complex1_51K"/>
    <property type="match status" value="1"/>
</dbReference>
<dbReference type="InterPro" id="IPR036188">
    <property type="entry name" value="FAD/NAD-bd_sf"/>
</dbReference>
<dbReference type="SUPFAM" id="SSF142019">
    <property type="entry name" value="Nqo1 FMN-binding domain-like"/>
    <property type="match status" value="1"/>
</dbReference>
<dbReference type="Gene3D" id="3.40.50.11540">
    <property type="entry name" value="NADH-ubiquinone oxidoreductase 51kDa subunit"/>
    <property type="match status" value="1"/>
</dbReference>
<evidence type="ECO:0000256" key="4">
    <source>
        <dbReference type="ARBA" id="ARBA00023004"/>
    </source>
</evidence>
<dbReference type="PRINTS" id="PR00419">
    <property type="entry name" value="ADXRDTASE"/>
</dbReference>
<dbReference type="InterPro" id="IPR028261">
    <property type="entry name" value="DPD_II"/>
</dbReference>
<feature type="domain" description="NADH-ubiquinone oxidoreductase 51kDa subunit iron-sulphur binding" evidence="6">
    <location>
        <begin position="443"/>
        <end position="488"/>
    </location>
</feature>
<dbReference type="SUPFAM" id="SSF142984">
    <property type="entry name" value="Nqo1 middle domain-like"/>
    <property type="match status" value="1"/>
</dbReference>
<dbReference type="SUPFAM" id="SSF52833">
    <property type="entry name" value="Thioredoxin-like"/>
    <property type="match status" value="1"/>
</dbReference>
<dbReference type="Pfam" id="PF10589">
    <property type="entry name" value="NADH_4Fe-4S"/>
    <property type="match status" value="1"/>
</dbReference>
<dbReference type="Gene3D" id="3.50.50.60">
    <property type="entry name" value="FAD/NAD(P)-binding domain"/>
    <property type="match status" value="2"/>
</dbReference>
<dbReference type="AlphaFoldDB" id="A0A081BXA0"/>
<dbReference type="GO" id="GO:0016491">
    <property type="term" value="F:oxidoreductase activity"/>
    <property type="evidence" value="ECO:0007669"/>
    <property type="project" value="InterPro"/>
</dbReference>
<dbReference type="eggNOG" id="COG1894">
    <property type="taxonomic scope" value="Bacteria"/>
</dbReference>
<dbReference type="PROSITE" id="PS00645">
    <property type="entry name" value="COMPLEX1_51K_2"/>
    <property type="match status" value="1"/>
</dbReference>
<dbReference type="GO" id="GO:0008137">
    <property type="term" value="F:NADH dehydrogenase (ubiquinone) activity"/>
    <property type="evidence" value="ECO:0007669"/>
    <property type="project" value="InterPro"/>
</dbReference>
<dbReference type="InterPro" id="IPR019554">
    <property type="entry name" value="Soluble_ligand-bd"/>
</dbReference>
<dbReference type="HOGENOM" id="CLU_010449_1_0_0"/>
<dbReference type="SMART" id="SM00928">
    <property type="entry name" value="NADH_4Fe-4S"/>
    <property type="match status" value="1"/>
</dbReference>
<evidence type="ECO:0000256" key="1">
    <source>
        <dbReference type="ARBA" id="ARBA00007523"/>
    </source>
</evidence>
<dbReference type="InterPro" id="IPR019575">
    <property type="entry name" value="Nuop51_4Fe4S-bd"/>
</dbReference>
<evidence type="ECO:0000313" key="7">
    <source>
        <dbReference type="EMBL" id="GAK56955.1"/>
    </source>
</evidence>
<keyword evidence="3" id="KW-0479">Metal-binding</keyword>
<name>A0A081BXA0_VECG1</name>
<gene>
    <name evidence="7" type="ORF">U27_03919</name>
</gene>
<dbReference type="GO" id="GO:0051539">
    <property type="term" value="F:4 iron, 4 sulfur cluster binding"/>
    <property type="evidence" value="ECO:0007669"/>
    <property type="project" value="UniProtKB-KW"/>
</dbReference>
<dbReference type="EMBL" id="DF820465">
    <property type="protein sequence ID" value="GAK56955.1"/>
    <property type="molecule type" value="Genomic_DNA"/>
</dbReference>
<accession>A0A081BXA0</accession>
<organism evidence="7">
    <name type="scientific">Vecturithrix granuli</name>
    <dbReference type="NCBI Taxonomy" id="1499967"/>
    <lineage>
        <taxon>Bacteria</taxon>
        <taxon>Candidatus Moduliflexota</taxon>
        <taxon>Candidatus Vecturitrichia</taxon>
        <taxon>Candidatus Vecturitrichales</taxon>
        <taxon>Candidatus Vecturitrichaceae</taxon>
        <taxon>Candidatus Vecturithrix</taxon>
    </lineage>
</organism>
<dbReference type="Proteomes" id="UP000030661">
    <property type="component" value="Unassembled WGS sequence"/>
</dbReference>
<dbReference type="InterPro" id="IPR036249">
    <property type="entry name" value="Thioredoxin-like_sf"/>
</dbReference>
<comment type="similarity">
    <text evidence="1">Belongs to the complex I 51 kDa subunit family.</text>
</comment>
<dbReference type="PANTHER" id="PTHR43578">
    <property type="entry name" value="NADH-QUINONE OXIDOREDUCTASE SUBUNIT F"/>
    <property type="match status" value="1"/>
</dbReference>
<evidence type="ECO:0000313" key="8">
    <source>
        <dbReference type="Proteomes" id="UP000030661"/>
    </source>
</evidence>
<keyword evidence="8" id="KW-1185">Reference proteome</keyword>
<sequence>MTEYQKNYVVTVSYDRESLAKGAEQIKLALEHEIANQGLARQVRMVLAGNLGLADKVPIVIVNPGYIMYANVSENDVSEIVSEHLIEDRPVSRLVMQTNTLFNRFYRVFGDVNFFGKQMRVTLRNCGIIDPESIEEYFAVRGYEALAKVLTDMSPRDVVNEIKASGLRGRGGAGFPTGLKWELTAREQGPVKYVICNADEGDPGAFMDRSAIEGDPHSLLEGMTIGGYAIGAKQGFIYIRAEYPLAIKRLEKALADARKMGMLGKNILETDFSFDIEIRLGAGAFVCGEETALIHSLEGHRGEPTPKPPYPSVRGAFNKPTIINNVETWANIPVIILDGAQWFSSIGTEKSKGTKVFALAGNVRNSGLIEVPMGTTLREIIYEVGGGIPNNKNFKAVQTGGPSGGSLPVQYLDTPIDYESLKQAGSIMGSGGMIVVDENACMVNMAKFFLEFTCDESCGKCTPCRVGTRKMYQILERITKGEGQMEDLKTLEELANMIKRTSLCGLGQSAPNPVLSTLQGFYDEYVSHIRDKRCPAAVCPDLTGAPCQATCPIGTEAWRYIAHIYHGEYEKAYISLRESNPLPSVCARVCNHPCERSCRAGRGGGEAIAIRMLKRFLTDNVDRSVFKPEIRPPRLDPKKVAIIGAGPAGLSAAHYLSLEGHKITLFDAEEKPGGMLRSAIPVYRLPRDVLDKDIEALMNDNITFQGNCYFGKDITVDGLFEQGYDAIFIAIGSHHSLKLYIDGEDSDGVYPALQFLKAYNLRGEKLAKGHVGVIGGGNSAPDAARVALRQEGVESVTIFYRRTRAEMPAIPEEIDETQEEGVILQTLISPVRVLHKDGQVTSVEFISNSLGATDSSGRRRPVPIEGSEHVMPIDTLLVAISEQPDNLGITQARIEINRSGTVKVDPETLETNRPGVFAGGDVVTGPNTVVEAIAAGKKAARMIDRYLKGKKLKQAPKVALPNVYVAPPESQEEEDFQEVHRAKSQYLSLAERRYNFKEIEFPLCAELATQEAGRCLRCDLAFTEHLAKELHGGNGHDNA</sequence>
<dbReference type="Pfam" id="PF10531">
    <property type="entry name" value="SLBB"/>
    <property type="match status" value="1"/>
</dbReference>
<dbReference type="FunFam" id="3.40.50.11540:FF:000001">
    <property type="entry name" value="NADH dehydrogenase [ubiquinone] flavoprotein 1, mitochondrial"/>
    <property type="match status" value="1"/>
</dbReference>
<dbReference type="PANTHER" id="PTHR43578:SF3">
    <property type="entry name" value="NADH-QUINONE OXIDOREDUCTASE SUBUNIT F"/>
    <property type="match status" value="1"/>
</dbReference>
<dbReference type="SUPFAM" id="SSF140490">
    <property type="entry name" value="Nqo1C-terminal domain-like"/>
    <property type="match status" value="1"/>
</dbReference>
<keyword evidence="2" id="KW-0004">4Fe-4S</keyword>
<dbReference type="InterPro" id="IPR037225">
    <property type="entry name" value="Nuo51_FMN-bd_sf"/>
</dbReference>
<dbReference type="GO" id="GO:0046872">
    <property type="term" value="F:metal ion binding"/>
    <property type="evidence" value="ECO:0007669"/>
    <property type="project" value="UniProtKB-KW"/>
</dbReference>
<dbReference type="InterPro" id="IPR023753">
    <property type="entry name" value="FAD/NAD-binding_dom"/>
</dbReference>
<dbReference type="GO" id="GO:0010181">
    <property type="term" value="F:FMN binding"/>
    <property type="evidence" value="ECO:0007669"/>
    <property type="project" value="InterPro"/>
</dbReference>
<dbReference type="Gene3D" id="3.10.20.600">
    <property type="match status" value="1"/>
</dbReference>
<evidence type="ECO:0000259" key="6">
    <source>
        <dbReference type="SMART" id="SM00928"/>
    </source>
</evidence>
<keyword evidence="4" id="KW-0408">Iron</keyword>
<reference evidence="7" key="1">
    <citation type="journal article" date="2015" name="PeerJ">
        <title>First genomic representation of candidate bacterial phylum KSB3 points to enhanced environmental sensing as a trigger of wastewater bulking.</title>
        <authorList>
            <person name="Sekiguchi Y."/>
            <person name="Ohashi A."/>
            <person name="Parks D.H."/>
            <person name="Yamauchi T."/>
            <person name="Tyson G.W."/>
            <person name="Hugenholtz P."/>
        </authorList>
    </citation>
    <scope>NUCLEOTIDE SEQUENCE [LARGE SCALE GENOMIC DNA]</scope>
</reference>
<dbReference type="SUPFAM" id="SSF51971">
    <property type="entry name" value="Nucleotide-binding domain"/>
    <property type="match status" value="2"/>
</dbReference>
<dbReference type="FunFam" id="1.20.1440.230:FF:000001">
    <property type="entry name" value="Mitochondrial NADH dehydrogenase flavoprotein 1"/>
    <property type="match status" value="1"/>
</dbReference>
<dbReference type="InterPro" id="IPR037207">
    <property type="entry name" value="Nuop51_4Fe4S-bd_sf"/>
</dbReference>
<dbReference type="STRING" id="1499967.U27_03919"/>
<dbReference type="Gene3D" id="3.40.30.10">
    <property type="entry name" value="Glutaredoxin"/>
    <property type="match status" value="1"/>
</dbReference>